<keyword evidence="3" id="KW-1185">Reference proteome</keyword>
<dbReference type="RefSeq" id="WP_188765425.1">
    <property type="nucleotide sequence ID" value="NZ_BMKK01000003.1"/>
</dbReference>
<protein>
    <recommendedName>
        <fullName evidence="4">DUF4468 domain-containing protein</fullName>
    </recommendedName>
</protein>
<comment type="caution">
    <text evidence="2">The sequence shown here is derived from an EMBL/GenBank/DDBJ whole genome shotgun (WGS) entry which is preliminary data.</text>
</comment>
<evidence type="ECO:0008006" key="4">
    <source>
        <dbReference type="Google" id="ProtNLM"/>
    </source>
</evidence>
<gene>
    <name evidence="2" type="ORF">GCM10011514_14810</name>
</gene>
<reference evidence="2" key="1">
    <citation type="journal article" date="2014" name="Int. J. Syst. Evol. Microbiol.">
        <title>Complete genome sequence of Corynebacterium casei LMG S-19264T (=DSM 44701T), isolated from a smear-ripened cheese.</title>
        <authorList>
            <consortium name="US DOE Joint Genome Institute (JGI-PGF)"/>
            <person name="Walter F."/>
            <person name="Albersmeier A."/>
            <person name="Kalinowski J."/>
            <person name="Ruckert C."/>
        </authorList>
    </citation>
    <scope>NUCLEOTIDE SEQUENCE</scope>
    <source>
        <strain evidence="2">CGMCC 1.15958</strain>
    </source>
</reference>
<feature type="signal peptide" evidence="1">
    <location>
        <begin position="1"/>
        <end position="19"/>
    </location>
</feature>
<organism evidence="2 3">
    <name type="scientific">Emticicia aquatilis</name>
    <dbReference type="NCBI Taxonomy" id="1537369"/>
    <lineage>
        <taxon>Bacteria</taxon>
        <taxon>Pseudomonadati</taxon>
        <taxon>Bacteroidota</taxon>
        <taxon>Cytophagia</taxon>
        <taxon>Cytophagales</taxon>
        <taxon>Leadbetterellaceae</taxon>
        <taxon>Emticicia</taxon>
    </lineage>
</organism>
<evidence type="ECO:0000313" key="3">
    <source>
        <dbReference type="Proteomes" id="UP000609064"/>
    </source>
</evidence>
<reference evidence="2" key="2">
    <citation type="submission" date="2020-09" db="EMBL/GenBank/DDBJ databases">
        <authorList>
            <person name="Sun Q."/>
            <person name="Zhou Y."/>
        </authorList>
    </citation>
    <scope>NUCLEOTIDE SEQUENCE</scope>
    <source>
        <strain evidence="2">CGMCC 1.15958</strain>
    </source>
</reference>
<feature type="chain" id="PRO_5037964326" description="DUF4468 domain-containing protein" evidence="1">
    <location>
        <begin position="20"/>
        <end position="167"/>
    </location>
</feature>
<dbReference type="AlphaFoldDB" id="A0A916YNJ0"/>
<evidence type="ECO:0000256" key="1">
    <source>
        <dbReference type="SAM" id="SignalP"/>
    </source>
</evidence>
<sequence length="167" mass="18827">MKKLLLTLSLLGCSTFIFAQSTLKSNTDWLTTHLNKLVINDDDKQLNVNGNKSKPVFSFAGNKMLMDISAKDKDFSMGFNISWSLKDVRKVSYKKEKNGNYELVLDVPADRVKVDLGFGKDNNIGGSFNVKDDEKDSHTSFTLATKDENVVKEITQHFESAIREARK</sequence>
<proteinExistence type="predicted"/>
<accession>A0A916YNJ0</accession>
<keyword evidence="1" id="KW-0732">Signal</keyword>
<name>A0A916YNJ0_9BACT</name>
<dbReference type="Proteomes" id="UP000609064">
    <property type="component" value="Unassembled WGS sequence"/>
</dbReference>
<evidence type="ECO:0000313" key="2">
    <source>
        <dbReference type="EMBL" id="GGD51608.1"/>
    </source>
</evidence>
<dbReference type="EMBL" id="BMKK01000003">
    <property type="protein sequence ID" value="GGD51608.1"/>
    <property type="molecule type" value="Genomic_DNA"/>
</dbReference>